<dbReference type="SUPFAM" id="SSF81333">
    <property type="entry name" value="F1F0 ATP synthase subunit C"/>
    <property type="match status" value="1"/>
</dbReference>
<dbReference type="EMBL" id="CP025543">
    <property type="protein sequence ID" value="AUM62303.1"/>
    <property type="molecule type" value="Genomic_DNA"/>
</dbReference>
<evidence type="ECO:0000256" key="11">
    <source>
        <dbReference type="HAMAP-Rule" id="MF_01396"/>
    </source>
</evidence>
<comment type="caution">
    <text evidence="11">Lacks conserved residue(s) required for the propagation of feature annotation.</text>
</comment>
<dbReference type="PRINTS" id="PR00124">
    <property type="entry name" value="ATPASEC"/>
</dbReference>
<dbReference type="KEGG" id="smoo:SMONO_v1c00500"/>
<proteinExistence type="inferred from homology"/>
<evidence type="ECO:0000256" key="9">
    <source>
        <dbReference type="ARBA" id="ARBA00023121"/>
    </source>
</evidence>
<dbReference type="Pfam" id="PF00137">
    <property type="entry name" value="ATP-synt_C"/>
    <property type="match status" value="1"/>
</dbReference>
<evidence type="ECO:0000256" key="6">
    <source>
        <dbReference type="ARBA" id="ARBA00022781"/>
    </source>
</evidence>
<evidence type="ECO:0000256" key="3">
    <source>
        <dbReference type="ARBA" id="ARBA00022448"/>
    </source>
</evidence>
<keyword evidence="5 11" id="KW-0812">Transmembrane</keyword>
<evidence type="ECO:0000313" key="13">
    <source>
        <dbReference type="EMBL" id="AUM62303.1"/>
    </source>
</evidence>
<keyword evidence="4 11" id="KW-0138">CF(0)</keyword>
<reference evidence="13 14" key="1">
    <citation type="submission" date="2017-12" db="EMBL/GenBank/DDBJ databases">
        <title>Complete genome sequence of Spiroplasma monobiae MQ-1 (ATCC 33825).</title>
        <authorList>
            <person name="Tsai Y.-M."/>
            <person name="Lo W.-S."/>
            <person name="Wu P.-S."/>
            <person name="Cho S.-T."/>
            <person name="Kuo C.-H."/>
        </authorList>
    </citation>
    <scope>NUCLEOTIDE SEQUENCE [LARGE SCALE GENOMIC DNA]</scope>
    <source>
        <strain evidence="13 14">MQ-1</strain>
    </source>
</reference>
<feature type="site" description="Reversibly protonated during proton transport" evidence="11">
    <location>
        <position position="97"/>
    </location>
</feature>
<sequence>MFIETLTTLTVTMGGNFISVMPIYSTLFMFLTVSEDHPDSIAIGLKLLGAGLTGTGMIGASVGQGMVGYGACIAIGRNPETAPKITSTLIITAGFCESGAIYALVVAILLIFVA</sequence>
<evidence type="ECO:0000313" key="14">
    <source>
        <dbReference type="Proteomes" id="UP000234790"/>
    </source>
</evidence>
<dbReference type="GO" id="GO:0005886">
    <property type="term" value="C:plasma membrane"/>
    <property type="evidence" value="ECO:0007669"/>
    <property type="project" value="UniProtKB-SubCell"/>
</dbReference>
<keyword evidence="11" id="KW-0066">ATP synthesis</keyword>
<feature type="domain" description="V-ATPase proteolipid subunit C-like" evidence="12">
    <location>
        <begin position="48"/>
        <end position="110"/>
    </location>
</feature>
<evidence type="ECO:0000256" key="1">
    <source>
        <dbReference type="ARBA" id="ARBA00004141"/>
    </source>
</evidence>
<dbReference type="InterPro" id="IPR035921">
    <property type="entry name" value="F/V-ATP_Csub_sf"/>
</dbReference>
<dbReference type="InterPro" id="IPR020537">
    <property type="entry name" value="ATP_synth_F0_csu_DDCD_BS"/>
</dbReference>
<evidence type="ECO:0000256" key="10">
    <source>
        <dbReference type="ARBA" id="ARBA00023136"/>
    </source>
</evidence>
<dbReference type="GO" id="GO:0033177">
    <property type="term" value="C:proton-transporting two-sector ATPase complex, proton-transporting domain"/>
    <property type="evidence" value="ECO:0007669"/>
    <property type="project" value="InterPro"/>
</dbReference>
<feature type="transmembrane region" description="Helical" evidence="11">
    <location>
        <begin position="12"/>
        <end position="33"/>
    </location>
</feature>
<comment type="similarity">
    <text evidence="2 11">Belongs to the ATPase C chain family.</text>
</comment>
<evidence type="ECO:0000256" key="8">
    <source>
        <dbReference type="ARBA" id="ARBA00023065"/>
    </source>
</evidence>
<comment type="subcellular location">
    <subcellularLocation>
        <location evidence="11">Cell membrane</location>
        <topology evidence="11">Multi-pass membrane protein</topology>
    </subcellularLocation>
    <subcellularLocation>
        <location evidence="1">Membrane</location>
        <topology evidence="1">Multi-pass membrane protein</topology>
    </subcellularLocation>
</comment>
<dbReference type="Proteomes" id="UP000234790">
    <property type="component" value="Chromosome"/>
</dbReference>
<evidence type="ECO:0000256" key="5">
    <source>
        <dbReference type="ARBA" id="ARBA00022692"/>
    </source>
</evidence>
<feature type="transmembrane region" description="Helical" evidence="11">
    <location>
        <begin position="45"/>
        <end position="69"/>
    </location>
</feature>
<keyword evidence="11" id="KW-1003">Cell membrane</keyword>
<comment type="function">
    <text evidence="11">F(1)F(0) ATP synthase produces ATP from ADP in the presence of a proton or sodium gradient. F-type ATPases consist of two structural domains, F(1) containing the extramembraneous catalytic core and F(0) containing the membrane proton channel, linked together by a central stalk and a peripheral stalk. During catalysis, ATP synthesis in the catalytic domain of F(1) is coupled via a rotary mechanism of the central stalk subunits to proton translocation.</text>
</comment>
<keyword evidence="14" id="KW-1185">Reference proteome</keyword>
<protein>
    <recommendedName>
        <fullName evidence="11">ATP synthase subunit c</fullName>
    </recommendedName>
    <alternativeName>
        <fullName evidence="11">ATP synthase F(0) sector subunit c</fullName>
    </alternativeName>
    <alternativeName>
        <fullName evidence="11">F-type ATPase subunit c</fullName>
        <shortName evidence="11">F-ATPase subunit c</shortName>
    </alternativeName>
    <alternativeName>
        <fullName evidence="11">Lipid-binding protein</fullName>
    </alternativeName>
</protein>
<dbReference type="InterPro" id="IPR002379">
    <property type="entry name" value="ATPase_proteolipid_c-like_dom"/>
</dbReference>
<feature type="transmembrane region" description="Helical" evidence="11">
    <location>
        <begin position="89"/>
        <end position="113"/>
    </location>
</feature>
<dbReference type="HAMAP" id="MF_01396">
    <property type="entry name" value="ATP_synth_c_bact"/>
    <property type="match status" value="1"/>
</dbReference>
<gene>
    <name evidence="11 13" type="primary">atpE</name>
    <name evidence="13" type="ORF">SMONO_v1c00500</name>
</gene>
<evidence type="ECO:0000256" key="2">
    <source>
        <dbReference type="ARBA" id="ARBA00006704"/>
    </source>
</evidence>
<keyword evidence="7 11" id="KW-1133">Transmembrane helix</keyword>
<keyword evidence="10 11" id="KW-0472">Membrane</keyword>
<dbReference type="GO" id="GO:0045259">
    <property type="term" value="C:proton-transporting ATP synthase complex"/>
    <property type="evidence" value="ECO:0007669"/>
    <property type="project" value="UniProtKB-KW"/>
</dbReference>
<dbReference type="PROSITE" id="PS00605">
    <property type="entry name" value="ATPASE_C"/>
    <property type="match status" value="1"/>
</dbReference>
<dbReference type="InterPro" id="IPR038662">
    <property type="entry name" value="ATP_synth_F0_csu_sf"/>
</dbReference>
<keyword evidence="3 11" id="KW-0813">Transport</keyword>
<dbReference type="AlphaFoldDB" id="A0A2K9LTA3"/>
<keyword evidence="6 11" id="KW-0375">Hydrogen ion transport</keyword>
<evidence type="ECO:0000256" key="4">
    <source>
        <dbReference type="ARBA" id="ARBA00022547"/>
    </source>
</evidence>
<evidence type="ECO:0000259" key="12">
    <source>
        <dbReference type="Pfam" id="PF00137"/>
    </source>
</evidence>
<keyword evidence="9 11" id="KW-0446">Lipid-binding</keyword>
<keyword evidence="8 11" id="KW-0406">Ion transport</keyword>
<accession>A0A2K9LTA3</accession>
<dbReference type="InterPro" id="IPR000454">
    <property type="entry name" value="ATP_synth_F0_csu"/>
</dbReference>
<name>A0A2K9LTA3_SPISQ</name>
<organism evidence="13 14">
    <name type="scientific">Spiroplasma monobiae MQ-1</name>
    <dbReference type="NCBI Taxonomy" id="1336748"/>
    <lineage>
        <taxon>Bacteria</taxon>
        <taxon>Bacillati</taxon>
        <taxon>Mycoplasmatota</taxon>
        <taxon>Mollicutes</taxon>
        <taxon>Entomoplasmatales</taxon>
        <taxon>Spiroplasmataceae</taxon>
        <taxon>Spiroplasma</taxon>
    </lineage>
</organism>
<dbReference type="Gene3D" id="1.20.20.10">
    <property type="entry name" value="F1F0 ATP synthase subunit C"/>
    <property type="match status" value="1"/>
</dbReference>
<dbReference type="CDD" id="cd18121">
    <property type="entry name" value="ATP-synt_Fo_c"/>
    <property type="match status" value="1"/>
</dbReference>
<dbReference type="GO" id="GO:0046933">
    <property type="term" value="F:proton-transporting ATP synthase activity, rotational mechanism"/>
    <property type="evidence" value="ECO:0007669"/>
    <property type="project" value="UniProtKB-UniRule"/>
</dbReference>
<evidence type="ECO:0000256" key="7">
    <source>
        <dbReference type="ARBA" id="ARBA00022989"/>
    </source>
</evidence>
<comment type="function">
    <text evidence="11">Key component of the F(0) channel; it plays a direct role in translocation across the membrane. A homomeric c-ring of between 10-14 subunits forms the central stalk rotor element with the F(1) delta and epsilon subunits.</text>
</comment>
<dbReference type="GO" id="GO:0008289">
    <property type="term" value="F:lipid binding"/>
    <property type="evidence" value="ECO:0007669"/>
    <property type="project" value="UniProtKB-KW"/>
</dbReference>